<comment type="similarity">
    <text evidence="4">Belongs to the NRP synthetase family.</text>
</comment>
<dbReference type="FunFam" id="1.10.1200.10:FF:000005">
    <property type="entry name" value="Nonribosomal peptide synthetase 1"/>
    <property type="match status" value="1"/>
</dbReference>
<dbReference type="PANTHER" id="PTHR45527">
    <property type="entry name" value="NONRIBOSOMAL PEPTIDE SYNTHETASE"/>
    <property type="match status" value="1"/>
</dbReference>
<feature type="domain" description="Carrier" evidence="5">
    <location>
        <begin position="894"/>
        <end position="968"/>
    </location>
</feature>
<dbReference type="Pfam" id="PF13193">
    <property type="entry name" value="AMP-binding_C"/>
    <property type="match status" value="1"/>
</dbReference>
<dbReference type="AlphaFoldDB" id="A0A9P6STN9"/>
<dbReference type="Pfam" id="PF00550">
    <property type="entry name" value="PP-binding"/>
    <property type="match status" value="1"/>
</dbReference>
<dbReference type="InterPro" id="IPR001242">
    <property type="entry name" value="Condensation_dom"/>
</dbReference>
<keyword evidence="2" id="KW-0597">Phosphoprotein</keyword>
<dbReference type="PROSITE" id="PS00012">
    <property type="entry name" value="PHOSPHOPANTETHEINE"/>
    <property type="match status" value="1"/>
</dbReference>
<dbReference type="InterPro" id="IPR009081">
    <property type="entry name" value="PP-bd_ACP"/>
</dbReference>
<dbReference type="InterPro" id="IPR036736">
    <property type="entry name" value="ACP-like_sf"/>
</dbReference>
<gene>
    <name evidence="6" type="ORF">BGZ80_006212</name>
</gene>
<dbReference type="SUPFAM" id="SSF52777">
    <property type="entry name" value="CoA-dependent acyltransferases"/>
    <property type="match status" value="2"/>
</dbReference>
<evidence type="ECO:0000259" key="5">
    <source>
        <dbReference type="PROSITE" id="PS50075"/>
    </source>
</evidence>
<dbReference type="Proteomes" id="UP000703661">
    <property type="component" value="Unassembled WGS sequence"/>
</dbReference>
<dbReference type="FunFam" id="3.30.300.30:FF:000010">
    <property type="entry name" value="Enterobactin synthetase component F"/>
    <property type="match status" value="1"/>
</dbReference>
<evidence type="ECO:0000256" key="4">
    <source>
        <dbReference type="ARBA" id="ARBA00029454"/>
    </source>
</evidence>
<dbReference type="InterPro" id="IPR045851">
    <property type="entry name" value="AMP-bd_C_sf"/>
</dbReference>
<dbReference type="InterPro" id="IPR020845">
    <property type="entry name" value="AMP-binding_CS"/>
</dbReference>
<dbReference type="GO" id="GO:0005737">
    <property type="term" value="C:cytoplasm"/>
    <property type="evidence" value="ECO:0007669"/>
    <property type="project" value="TreeGrafter"/>
</dbReference>
<name>A0A9P6STN9_9FUNG</name>
<evidence type="ECO:0000256" key="3">
    <source>
        <dbReference type="ARBA" id="ARBA00022598"/>
    </source>
</evidence>
<dbReference type="InterPro" id="IPR000873">
    <property type="entry name" value="AMP-dep_synth/lig_dom"/>
</dbReference>
<proteinExistence type="inferred from homology"/>
<comment type="caution">
    <text evidence="6">The sequence shown here is derived from an EMBL/GenBank/DDBJ whole genome shotgun (WGS) entry which is preliminary data.</text>
</comment>
<keyword evidence="7" id="KW-1185">Reference proteome</keyword>
<evidence type="ECO:0000313" key="7">
    <source>
        <dbReference type="Proteomes" id="UP000703661"/>
    </source>
</evidence>
<dbReference type="InterPro" id="IPR006162">
    <property type="entry name" value="Ppantetheine_attach_site"/>
</dbReference>
<dbReference type="Gene3D" id="2.30.38.10">
    <property type="entry name" value="Luciferase, Domain 3"/>
    <property type="match status" value="1"/>
</dbReference>
<dbReference type="InterPro" id="IPR010071">
    <property type="entry name" value="AA_adenyl_dom"/>
</dbReference>
<dbReference type="PANTHER" id="PTHR45527:SF1">
    <property type="entry name" value="FATTY ACID SYNTHASE"/>
    <property type="match status" value="1"/>
</dbReference>
<feature type="non-terminal residue" evidence="6">
    <location>
        <position position="988"/>
    </location>
</feature>
<dbReference type="Gene3D" id="3.30.559.30">
    <property type="entry name" value="Nonribosomal peptide synthetase, condensation domain"/>
    <property type="match status" value="1"/>
</dbReference>
<dbReference type="InterPro" id="IPR025110">
    <property type="entry name" value="AMP-bd_C"/>
</dbReference>
<organism evidence="6 7">
    <name type="scientific">Entomortierella chlamydospora</name>
    <dbReference type="NCBI Taxonomy" id="101097"/>
    <lineage>
        <taxon>Eukaryota</taxon>
        <taxon>Fungi</taxon>
        <taxon>Fungi incertae sedis</taxon>
        <taxon>Mucoromycota</taxon>
        <taxon>Mortierellomycotina</taxon>
        <taxon>Mortierellomycetes</taxon>
        <taxon>Mortierellales</taxon>
        <taxon>Mortierellaceae</taxon>
        <taxon>Entomortierella</taxon>
    </lineage>
</organism>
<keyword evidence="1" id="KW-0596">Phosphopantetheine</keyword>
<dbReference type="CDD" id="cd19544">
    <property type="entry name" value="E-C_NRPS"/>
    <property type="match status" value="1"/>
</dbReference>
<dbReference type="Pfam" id="PF00668">
    <property type="entry name" value="Condensation"/>
    <property type="match status" value="1"/>
</dbReference>
<dbReference type="Gene3D" id="1.10.1200.10">
    <property type="entry name" value="ACP-like"/>
    <property type="match status" value="1"/>
</dbReference>
<dbReference type="FunFam" id="3.40.50.12780:FF:000012">
    <property type="entry name" value="Non-ribosomal peptide synthetase"/>
    <property type="match status" value="1"/>
</dbReference>
<dbReference type="Pfam" id="PF00501">
    <property type="entry name" value="AMP-binding"/>
    <property type="match status" value="1"/>
</dbReference>
<dbReference type="Gene3D" id="3.30.559.10">
    <property type="entry name" value="Chloramphenicol acetyltransferase-like domain"/>
    <property type="match status" value="1"/>
</dbReference>
<dbReference type="CDD" id="cd05930">
    <property type="entry name" value="A_NRPS"/>
    <property type="match status" value="1"/>
</dbReference>
<dbReference type="Gene3D" id="3.30.300.30">
    <property type="match status" value="1"/>
</dbReference>
<dbReference type="PROSITE" id="PS00455">
    <property type="entry name" value="AMP_BINDING"/>
    <property type="match status" value="1"/>
</dbReference>
<dbReference type="GO" id="GO:0031177">
    <property type="term" value="F:phosphopantetheine binding"/>
    <property type="evidence" value="ECO:0007669"/>
    <property type="project" value="TreeGrafter"/>
</dbReference>
<dbReference type="NCBIfam" id="TIGR01733">
    <property type="entry name" value="AA-adenyl-dom"/>
    <property type="match status" value="1"/>
</dbReference>
<accession>A0A9P6STN9</accession>
<dbReference type="GO" id="GO:0043041">
    <property type="term" value="P:amino acid activation for nonribosomal peptide biosynthetic process"/>
    <property type="evidence" value="ECO:0007669"/>
    <property type="project" value="TreeGrafter"/>
</dbReference>
<dbReference type="SUPFAM" id="SSF56801">
    <property type="entry name" value="Acetyl-CoA synthetase-like"/>
    <property type="match status" value="1"/>
</dbReference>
<sequence length="988" mass="109038">MWENLSVQAQVVLRQAPISVTEISLNSVNGPILDQMTKLFDPRSHRINLTQAPLIRFAIAQDIDGRWIVIKLMHHSIGDHSTLEVMMEEVKKLVECRSELLLPPQPFRNLIAQTQLGLDAKAHEQFFTEMLAGVDTPALPYGLSDVRSDGVDISEFHCMLPLDLSKRLRSRAKMMGVSLASLCHLAWAQVISRTSGQEKVVFGTVLFGRMQSGSGADQAMGLFINTLPIRVDIGSASVEESVHQTQASLAALLDHEHASLGLAQRCSSIPIGTPLFSSLLNYRHSSAPSSQTPGIDGMRFLDSQERTNYPFDISVEDFGDELGLTAQIIKPIDPARVCGYMHRALESLAEALENTPNMPARDLEILPMEERQLLLEDWNNTEQRYSEYQFVHQLFEYQTSKSPNSHAIKHGDCILTYGDVNSRANSLAHHLIELGVKPDMRVALCMRRSLSMIVGLLAILKAGGAYVPFDPDYPSGRLTYMLTDAAPTVLLADEVGLAALKDANLDSIIAVDPNYITTSVTTNPEILDLAQHHLAYMIYTSGSTGKPKGVMIEHHGVMNQISTRPAITGVGPTSNVLQFSSLSFDGSVDEIFSALCFGGCLHIPPDSIRLDRALLWKYMEENSITQAELTPAMLQDCKDLKPLSTPLNLILGGDALPPTLLRELQVLIPYGQIVNAYGPTETTVDAVVWRCHKSFSGQIVPIGRPIPNKRIYVLDAQKIPVPLGVVGELYIAGAGVARGYLNRPDLTDKAFLPDPFSADQMSRMYRTGDLVRYLPDGNLIFLGRNDHQVKIRGFRIELQEIEARLLDLSIVKEATVLALGDGSGKRLVAYVIAENLESLAHTLREHLLTTLPEYMVPAAFVRMDSFPLSPNGKLDRGALPEPTSDAFVSQGYEAPLGEIESSFAEIWSELLRIDKVGRHDNFFMLGGHSLLVVQMVERLRSIELDLSVRSLFETPTLSVLAKTLNKRQAIVKVPENQITPETTVITPE</sequence>
<dbReference type="FunFam" id="2.30.38.10:FF:000001">
    <property type="entry name" value="Non-ribosomal peptide synthetase PvdI"/>
    <property type="match status" value="1"/>
</dbReference>
<dbReference type="FunFam" id="3.40.50.980:FF:000001">
    <property type="entry name" value="Non-ribosomal peptide synthetase"/>
    <property type="match status" value="1"/>
</dbReference>
<keyword evidence="3" id="KW-0436">Ligase</keyword>
<dbReference type="EMBL" id="JAAAID010003058">
    <property type="protein sequence ID" value="KAG0001242.1"/>
    <property type="molecule type" value="Genomic_DNA"/>
</dbReference>
<protein>
    <recommendedName>
        <fullName evidence="5">Carrier domain-containing protein</fullName>
    </recommendedName>
</protein>
<evidence type="ECO:0000256" key="2">
    <source>
        <dbReference type="ARBA" id="ARBA00022553"/>
    </source>
</evidence>
<dbReference type="SUPFAM" id="SSF47336">
    <property type="entry name" value="ACP-like"/>
    <property type="match status" value="1"/>
</dbReference>
<evidence type="ECO:0000313" key="6">
    <source>
        <dbReference type="EMBL" id="KAG0001242.1"/>
    </source>
</evidence>
<dbReference type="PROSITE" id="PS50075">
    <property type="entry name" value="CARRIER"/>
    <property type="match status" value="1"/>
</dbReference>
<dbReference type="Gene3D" id="3.40.50.980">
    <property type="match status" value="2"/>
</dbReference>
<evidence type="ECO:0000256" key="1">
    <source>
        <dbReference type="ARBA" id="ARBA00022450"/>
    </source>
</evidence>
<dbReference type="GO" id="GO:0044550">
    <property type="term" value="P:secondary metabolite biosynthetic process"/>
    <property type="evidence" value="ECO:0007669"/>
    <property type="project" value="TreeGrafter"/>
</dbReference>
<dbReference type="GO" id="GO:0016874">
    <property type="term" value="F:ligase activity"/>
    <property type="evidence" value="ECO:0007669"/>
    <property type="project" value="UniProtKB-KW"/>
</dbReference>
<reference evidence="6" key="1">
    <citation type="journal article" date="2020" name="Fungal Divers.">
        <title>Resolving the Mortierellaceae phylogeny through synthesis of multi-gene phylogenetics and phylogenomics.</title>
        <authorList>
            <person name="Vandepol N."/>
            <person name="Liber J."/>
            <person name="Desiro A."/>
            <person name="Na H."/>
            <person name="Kennedy M."/>
            <person name="Barry K."/>
            <person name="Grigoriev I.V."/>
            <person name="Miller A.N."/>
            <person name="O'Donnell K."/>
            <person name="Stajich J.E."/>
            <person name="Bonito G."/>
        </authorList>
    </citation>
    <scope>NUCLEOTIDE SEQUENCE</scope>
    <source>
        <strain evidence="6">NRRL 2769</strain>
    </source>
</reference>
<dbReference type="InterPro" id="IPR023213">
    <property type="entry name" value="CAT-like_dom_sf"/>
</dbReference>